<gene>
    <name evidence="1" type="ORF">LQV63_16965</name>
</gene>
<evidence type="ECO:0000313" key="1">
    <source>
        <dbReference type="EMBL" id="MCE5170994.1"/>
    </source>
</evidence>
<comment type="caution">
    <text evidence="1">The sequence shown here is derived from an EMBL/GenBank/DDBJ whole genome shotgun (WGS) entry which is preliminary data.</text>
</comment>
<name>A0ABS8YN19_9BACL</name>
<sequence>MASQKAGETISPACVVSFFVYCARNDDQKNEPKQGTWFRAIGGCGGTYVIRYTVYYAIG</sequence>
<organism evidence="1 2">
    <name type="scientific">Paenibacillus profundus</name>
    <dbReference type="NCBI Taxonomy" id="1173085"/>
    <lineage>
        <taxon>Bacteria</taxon>
        <taxon>Bacillati</taxon>
        <taxon>Bacillota</taxon>
        <taxon>Bacilli</taxon>
        <taxon>Bacillales</taxon>
        <taxon>Paenibacillaceae</taxon>
        <taxon>Paenibacillus</taxon>
    </lineage>
</organism>
<protein>
    <submittedName>
        <fullName evidence="1">Uncharacterized protein</fullName>
    </submittedName>
</protein>
<evidence type="ECO:0000313" key="2">
    <source>
        <dbReference type="Proteomes" id="UP001199916"/>
    </source>
</evidence>
<proteinExistence type="predicted"/>
<dbReference type="Proteomes" id="UP001199916">
    <property type="component" value="Unassembled WGS sequence"/>
</dbReference>
<dbReference type="EMBL" id="JAJNBZ010000014">
    <property type="protein sequence ID" value="MCE5170994.1"/>
    <property type="molecule type" value="Genomic_DNA"/>
</dbReference>
<keyword evidence="2" id="KW-1185">Reference proteome</keyword>
<accession>A0ABS8YN19</accession>
<reference evidence="1 2" key="1">
    <citation type="submission" date="2021-11" db="EMBL/GenBank/DDBJ databases">
        <title>Draft genome sequence of Paenibacillus profundus YoMME, a new Gram-positive bacteria with exoelectrogenic properties.</title>
        <authorList>
            <person name="Hubenova Y."/>
            <person name="Hubenova E."/>
            <person name="Manasiev Y."/>
            <person name="Peykov S."/>
            <person name="Mitov M."/>
        </authorList>
    </citation>
    <scope>NUCLEOTIDE SEQUENCE [LARGE SCALE GENOMIC DNA]</scope>
    <source>
        <strain evidence="1 2">YoMME</strain>
    </source>
</reference>